<dbReference type="OrthoDB" id="8936324at2"/>
<dbReference type="STRING" id="211165.GCA_000317285_04339"/>
<organism evidence="2 3">
    <name type="scientific">Chlorogloeopsis fritschii PCC 6912</name>
    <dbReference type="NCBI Taxonomy" id="211165"/>
    <lineage>
        <taxon>Bacteria</taxon>
        <taxon>Bacillati</taxon>
        <taxon>Cyanobacteriota</taxon>
        <taxon>Cyanophyceae</taxon>
        <taxon>Nostocales</taxon>
        <taxon>Chlorogloeopsidaceae</taxon>
        <taxon>Chlorogloeopsis</taxon>
    </lineage>
</organism>
<protein>
    <submittedName>
        <fullName evidence="2">Glycosyl transferase</fullName>
    </submittedName>
</protein>
<sequence>MKLSVILPCFNAEKTLAVQLEALAQQEYSKAWEVVIADNGSCDRTLAIAHEYLAKLPNLQIVDASYKPGAAHARNIGALVARGEYLAFCDADDEVAPGWVAAMGEALSKYDLVGGRDEHWKLNEPWIVQVFGCEEGSGIYNHPYLPMLSGNNLGVKRFLHEAIGGFDETLLQLEDVDYCWRLQQAGAKPYEVTDAVVHFRLRTSTMSICDRAWKMGCQEAVLYKKHRPIGMPQLISWKTLLKTGVMLPLRLLLQVRNKVTLVQCLMELAWRGGQLRGCIKYGYLPF</sequence>
<accession>A0A433N036</accession>
<dbReference type="GO" id="GO:0016740">
    <property type="term" value="F:transferase activity"/>
    <property type="evidence" value="ECO:0007669"/>
    <property type="project" value="UniProtKB-KW"/>
</dbReference>
<dbReference type="Pfam" id="PF00535">
    <property type="entry name" value="Glycos_transf_2"/>
    <property type="match status" value="1"/>
</dbReference>
<evidence type="ECO:0000313" key="2">
    <source>
        <dbReference type="EMBL" id="RUR74190.1"/>
    </source>
</evidence>
<evidence type="ECO:0000259" key="1">
    <source>
        <dbReference type="Pfam" id="PF00535"/>
    </source>
</evidence>
<dbReference type="Gene3D" id="3.90.550.10">
    <property type="entry name" value="Spore Coat Polysaccharide Biosynthesis Protein SpsA, Chain A"/>
    <property type="match status" value="1"/>
</dbReference>
<keyword evidence="3" id="KW-1185">Reference proteome</keyword>
<keyword evidence="2" id="KW-0808">Transferase</keyword>
<dbReference type="EMBL" id="RSCJ01000030">
    <property type="protein sequence ID" value="RUR74190.1"/>
    <property type="molecule type" value="Genomic_DNA"/>
</dbReference>
<dbReference type="SUPFAM" id="SSF53448">
    <property type="entry name" value="Nucleotide-diphospho-sugar transferases"/>
    <property type="match status" value="1"/>
</dbReference>
<dbReference type="InterPro" id="IPR029044">
    <property type="entry name" value="Nucleotide-diphossugar_trans"/>
</dbReference>
<reference evidence="2 3" key="1">
    <citation type="journal article" date="2019" name="Genome Biol. Evol.">
        <title>Day and night: Metabolic profiles and evolutionary relationships of six axenic non-marine cyanobacteria.</title>
        <authorList>
            <person name="Will S.E."/>
            <person name="Henke P."/>
            <person name="Boedeker C."/>
            <person name="Huang S."/>
            <person name="Brinkmann H."/>
            <person name="Rohde M."/>
            <person name="Jarek M."/>
            <person name="Friedl T."/>
            <person name="Seufert S."/>
            <person name="Schumacher M."/>
            <person name="Overmann J."/>
            <person name="Neumann-Schaal M."/>
            <person name="Petersen J."/>
        </authorList>
    </citation>
    <scope>NUCLEOTIDE SEQUENCE [LARGE SCALE GENOMIC DNA]</scope>
    <source>
        <strain evidence="2 3">PCC 6912</strain>
    </source>
</reference>
<feature type="domain" description="Glycosyltransferase 2-like" evidence="1">
    <location>
        <begin position="4"/>
        <end position="113"/>
    </location>
</feature>
<proteinExistence type="predicted"/>
<comment type="caution">
    <text evidence="2">The sequence shown here is derived from an EMBL/GenBank/DDBJ whole genome shotgun (WGS) entry which is preliminary data.</text>
</comment>
<gene>
    <name evidence="2" type="ORF">PCC6912_52910</name>
</gene>
<dbReference type="PANTHER" id="PTHR43685">
    <property type="entry name" value="GLYCOSYLTRANSFERASE"/>
    <property type="match status" value="1"/>
</dbReference>
<dbReference type="Proteomes" id="UP000268857">
    <property type="component" value="Unassembled WGS sequence"/>
</dbReference>
<dbReference type="AlphaFoldDB" id="A0A433N036"/>
<dbReference type="InterPro" id="IPR001173">
    <property type="entry name" value="Glyco_trans_2-like"/>
</dbReference>
<evidence type="ECO:0000313" key="3">
    <source>
        <dbReference type="Proteomes" id="UP000268857"/>
    </source>
</evidence>
<name>A0A433N036_CHLFR</name>
<dbReference type="InterPro" id="IPR050834">
    <property type="entry name" value="Glycosyltransf_2"/>
</dbReference>
<dbReference type="RefSeq" id="WP_016875102.1">
    <property type="nucleotide sequence ID" value="NZ_AJLN01000107.1"/>
</dbReference>
<dbReference type="PANTHER" id="PTHR43685:SF12">
    <property type="entry name" value="GLYCOSYL TRANSFERASE FAMILY 2"/>
    <property type="match status" value="1"/>
</dbReference>